<proteinExistence type="predicted"/>
<name>A0A819IJV8_9BILA</name>
<dbReference type="EMBL" id="CAJOAX010004761">
    <property type="protein sequence ID" value="CAF3920043.1"/>
    <property type="molecule type" value="Genomic_DNA"/>
</dbReference>
<evidence type="ECO:0000313" key="2">
    <source>
        <dbReference type="EMBL" id="CAF3920043.1"/>
    </source>
</evidence>
<organism evidence="2 3">
    <name type="scientific">Rotaria sordida</name>
    <dbReference type="NCBI Taxonomy" id="392033"/>
    <lineage>
        <taxon>Eukaryota</taxon>
        <taxon>Metazoa</taxon>
        <taxon>Spiralia</taxon>
        <taxon>Gnathifera</taxon>
        <taxon>Rotifera</taxon>
        <taxon>Eurotatoria</taxon>
        <taxon>Bdelloidea</taxon>
        <taxon>Philodinida</taxon>
        <taxon>Philodinidae</taxon>
        <taxon>Rotaria</taxon>
    </lineage>
</organism>
<dbReference type="Proteomes" id="UP000663823">
    <property type="component" value="Unassembled WGS sequence"/>
</dbReference>
<dbReference type="OrthoDB" id="10588206at2759"/>
<dbReference type="Proteomes" id="UP000663882">
    <property type="component" value="Unassembled WGS sequence"/>
</dbReference>
<gene>
    <name evidence="2" type="ORF">OTI717_LOCUS24771</name>
    <name evidence="1" type="ORF">RFH988_LOCUS30798</name>
</gene>
<accession>A0A819IJV8</accession>
<evidence type="ECO:0000313" key="3">
    <source>
        <dbReference type="Proteomes" id="UP000663823"/>
    </source>
</evidence>
<dbReference type="EMBL" id="CAJNOO010003163">
    <property type="protein sequence ID" value="CAF1321727.1"/>
    <property type="molecule type" value="Genomic_DNA"/>
</dbReference>
<dbReference type="AlphaFoldDB" id="A0A819IJV8"/>
<reference evidence="2" key="1">
    <citation type="submission" date="2021-02" db="EMBL/GenBank/DDBJ databases">
        <authorList>
            <person name="Nowell W R."/>
        </authorList>
    </citation>
    <scope>NUCLEOTIDE SEQUENCE</scope>
</reference>
<evidence type="ECO:0000313" key="1">
    <source>
        <dbReference type="EMBL" id="CAF1321727.1"/>
    </source>
</evidence>
<protein>
    <submittedName>
        <fullName evidence="2">Uncharacterized protein</fullName>
    </submittedName>
</protein>
<sequence length="188" mass="21903">MRKSMSLSSLNIINPNITHNHDDYDIEVNKEITTNDVIAVKTDEYSFKVGKEISNMETTIEKMVQKLIICDDSVEILKQLLDNETIDLSKLIFLIFNNIFEITNETKIEYMAQVISEICVKQQNLIYIADQIRLLNGENDELQLKRKKFLEKIFIQINNQRKKINNANLDIQFMCDCIDLAASIFSYL</sequence>
<comment type="caution">
    <text evidence="2">The sequence shown here is derived from an EMBL/GenBank/DDBJ whole genome shotgun (WGS) entry which is preliminary data.</text>
</comment>